<dbReference type="InterPro" id="IPR036812">
    <property type="entry name" value="NAD(P)_OxRdtase_dom_sf"/>
</dbReference>
<protein>
    <submittedName>
        <fullName evidence="3">Oxidoreductase</fullName>
    </submittedName>
</protein>
<name>A0A8J3YH58_9ACTN</name>
<proteinExistence type="predicted"/>
<dbReference type="Pfam" id="PF00248">
    <property type="entry name" value="Aldo_ket_red"/>
    <property type="match status" value="1"/>
</dbReference>
<dbReference type="RefSeq" id="WP_239152456.1">
    <property type="nucleotide sequence ID" value="NZ_BOPF01000003.1"/>
</dbReference>
<reference evidence="3" key="1">
    <citation type="submission" date="2021-01" db="EMBL/GenBank/DDBJ databases">
        <title>Whole genome shotgun sequence of Virgisporangium aliadipatigenens NBRC 105644.</title>
        <authorList>
            <person name="Komaki H."/>
            <person name="Tamura T."/>
        </authorList>
    </citation>
    <scope>NUCLEOTIDE SEQUENCE</scope>
    <source>
        <strain evidence="3">NBRC 105644</strain>
    </source>
</reference>
<evidence type="ECO:0000313" key="4">
    <source>
        <dbReference type="Proteomes" id="UP000619260"/>
    </source>
</evidence>
<evidence type="ECO:0000256" key="1">
    <source>
        <dbReference type="ARBA" id="ARBA00023002"/>
    </source>
</evidence>
<feature type="domain" description="NADP-dependent oxidoreductase" evidence="2">
    <location>
        <begin position="16"/>
        <end position="310"/>
    </location>
</feature>
<evidence type="ECO:0000259" key="2">
    <source>
        <dbReference type="Pfam" id="PF00248"/>
    </source>
</evidence>
<sequence>MQRRTLRLGGPEVSAIGLGCMPMSEFYGPADEASCIRAVRRAVDLGVTLIDTAPSYGASRYGPAANEEIVARALKGRRDRVLLATKVGFVKARGGWTVRNTPAFIRRSIDESLTRLKVDHVDIYYLHRRDPRVPLEDVIDAMAGLVAAGKVRRLGLSEVGAETLRQAEKIHPIAVLQTEYSLLSRHIEDSVLPVARELGIGVVAYAPLGRALLADGLTSLDGLAPTDLRRSQPRFQGGNLSHNLALVGRLRALAAEWGRTPAQLALAWLLSKGADIVPIPSTRRVRHVEENVAATRIALTAEQVASLEAACDPSQVLGARNSSAGMALMEC</sequence>
<evidence type="ECO:0000313" key="3">
    <source>
        <dbReference type="EMBL" id="GIJ44342.1"/>
    </source>
</evidence>
<dbReference type="SUPFAM" id="SSF51430">
    <property type="entry name" value="NAD(P)-linked oxidoreductase"/>
    <property type="match status" value="1"/>
</dbReference>
<keyword evidence="1" id="KW-0560">Oxidoreductase</keyword>
<dbReference type="Proteomes" id="UP000619260">
    <property type="component" value="Unassembled WGS sequence"/>
</dbReference>
<dbReference type="Gene3D" id="3.20.20.100">
    <property type="entry name" value="NADP-dependent oxidoreductase domain"/>
    <property type="match status" value="1"/>
</dbReference>
<dbReference type="AlphaFoldDB" id="A0A8J3YH58"/>
<dbReference type="GO" id="GO:0016491">
    <property type="term" value="F:oxidoreductase activity"/>
    <property type="evidence" value="ECO:0007669"/>
    <property type="project" value="UniProtKB-KW"/>
</dbReference>
<dbReference type="InterPro" id="IPR050791">
    <property type="entry name" value="Aldo-Keto_reductase"/>
</dbReference>
<dbReference type="GO" id="GO:0005737">
    <property type="term" value="C:cytoplasm"/>
    <property type="evidence" value="ECO:0007669"/>
    <property type="project" value="TreeGrafter"/>
</dbReference>
<gene>
    <name evidence="3" type="ORF">Val02_12280</name>
</gene>
<dbReference type="PANTHER" id="PTHR43625:SF40">
    <property type="entry name" value="ALDO-KETO REDUCTASE YAKC [NADP(+)]"/>
    <property type="match status" value="1"/>
</dbReference>
<organism evidence="3 4">
    <name type="scientific">Virgisporangium aliadipatigenens</name>
    <dbReference type="NCBI Taxonomy" id="741659"/>
    <lineage>
        <taxon>Bacteria</taxon>
        <taxon>Bacillati</taxon>
        <taxon>Actinomycetota</taxon>
        <taxon>Actinomycetes</taxon>
        <taxon>Micromonosporales</taxon>
        <taxon>Micromonosporaceae</taxon>
        <taxon>Virgisporangium</taxon>
    </lineage>
</organism>
<dbReference type="InterPro" id="IPR023210">
    <property type="entry name" value="NADP_OxRdtase_dom"/>
</dbReference>
<comment type="caution">
    <text evidence="3">The sequence shown here is derived from an EMBL/GenBank/DDBJ whole genome shotgun (WGS) entry which is preliminary data.</text>
</comment>
<keyword evidence="4" id="KW-1185">Reference proteome</keyword>
<dbReference type="PANTHER" id="PTHR43625">
    <property type="entry name" value="AFLATOXIN B1 ALDEHYDE REDUCTASE"/>
    <property type="match status" value="1"/>
</dbReference>
<accession>A0A8J3YH58</accession>
<dbReference type="EMBL" id="BOPF01000003">
    <property type="protein sequence ID" value="GIJ44342.1"/>
    <property type="molecule type" value="Genomic_DNA"/>
</dbReference>